<dbReference type="InterPro" id="IPR028116">
    <property type="entry name" value="Cis-CaaD-like"/>
</dbReference>
<dbReference type="Proteomes" id="UP001138500">
    <property type="component" value="Unassembled WGS sequence"/>
</dbReference>
<feature type="domain" description="Tautomerase cis-CaaD-like" evidence="1">
    <location>
        <begin position="1"/>
        <end position="145"/>
    </location>
</feature>
<protein>
    <submittedName>
        <fullName evidence="2">Oxalocrotonate tautomerase</fullName>
    </submittedName>
</protein>
<dbReference type="Pfam" id="PF14832">
    <property type="entry name" value="Tautomerase_3"/>
    <property type="match status" value="1"/>
</dbReference>
<dbReference type="OrthoDB" id="2129288at2759"/>
<name>A0A9W7W334_9PEZI</name>
<keyword evidence="3" id="KW-1185">Reference proteome</keyword>
<dbReference type="Gene3D" id="3.30.429.10">
    <property type="entry name" value="Macrophage Migration Inhibitory Factor"/>
    <property type="match status" value="1"/>
</dbReference>
<evidence type="ECO:0000259" key="1">
    <source>
        <dbReference type="Pfam" id="PF14832"/>
    </source>
</evidence>
<dbReference type="EMBL" id="RIBY02001834">
    <property type="protein sequence ID" value="KAH9828040.1"/>
    <property type="molecule type" value="Genomic_DNA"/>
</dbReference>
<gene>
    <name evidence="2" type="ORF">Tdes44962_MAKER02590</name>
</gene>
<dbReference type="AlphaFoldDB" id="A0A9W7W334"/>
<reference evidence="2 3" key="2">
    <citation type="journal article" date="2021" name="Curr. Genet.">
        <title>Genetic response to nitrogen starvation in the aggressive Eucalyptus foliar pathogen Teratosphaeria destructans.</title>
        <authorList>
            <person name="Havenga M."/>
            <person name="Wingfield B.D."/>
            <person name="Wingfield M.J."/>
            <person name="Dreyer L.L."/>
            <person name="Roets F."/>
            <person name="Aylward J."/>
        </authorList>
    </citation>
    <scope>NUCLEOTIDE SEQUENCE [LARGE SCALE GENOMIC DNA]</scope>
    <source>
        <strain evidence="2">CMW44962</strain>
    </source>
</reference>
<accession>A0A9W7W334</accession>
<proteinExistence type="predicted"/>
<organism evidence="2 3">
    <name type="scientific">Teratosphaeria destructans</name>
    <dbReference type="NCBI Taxonomy" id="418781"/>
    <lineage>
        <taxon>Eukaryota</taxon>
        <taxon>Fungi</taxon>
        <taxon>Dikarya</taxon>
        <taxon>Ascomycota</taxon>
        <taxon>Pezizomycotina</taxon>
        <taxon>Dothideomycetes</taxon>
        <taxon>Dothideomycetidae</taxon>
        <taxon>Mycosphaerellales</taxon>
        <taxon>Teratosphaeriaceae</taxon>
        <taxon>Teratosphaeria</taxon>
    </lineage>
</organism>
<reference evidence="2 3" key="1">
    <citation type="journal article" date="2018" name="IMA Fungus">
        <title>IMA Genome-F 10: Nine draft genome sequences of Claviceps purpurea s.lat., including C. arundinis, C. humidiphila, and C. cf. spartinae, pseudomolecules for the pitch canker pathogen Fusarium circinatum, draft genome of Davidsoniella eucalypti, Grosmannia galeiformis, Quambalaria eucalypti, and Teratosphaeria destructans.</title>
        <authorList>
            <person name="Wingfield B.D."/>
            <person name="Liu M."/>
            <person name="Nguyen H.D."/>
            <person name="Lane F.A."/>
            <person name="Morgan S.W."/>
            <person name="De Vos L."/>
            <person name="Wilken P.M."/>
            <person name="Duong T.A."/>
            <person name="Aylward J."/>
            <person name="Coetzee M.P."/>
            <person name="Dadej K."/>
            <person name="De Beer Z.W."/>
            <person name="Findlay W."/>
            <person name="Havenga M."/>
            <person name="Kolarik M."/>
            <person name="Menzies J.G."/>
            <person name="Naidoo K."/>
            <person name="Pochopski O."/>
            <person name="Shoukouhi P."/>
            <person name="Santana Q.C."/>
            <person name="Seifert K.A."/>
            <person name="Soal N."/>
            <person name="Steenkamp E.T."/>
            <person name="Tatham C.T."/>
            <person name="van der Nest M.A."/>
            <person name="Wingfield M.J."/>
        </authorList>
    </citation>
    <scope>NUCLEOTIDE SEQUENCE [LARGE SCALE GENOMIC DNA]</scope>
    <source>
        <strain evidence="2">CMW44962</strain>
    </source>
</reference>
<evidence type="ECO:0000313" key="3">
    <source>
        <dbReference type="Proteomes" id="UP001138500"/>
    </source>
</evidence>
<dbReference type="InterPro" id="IPR014347">
    <property type="entry name" value="Tautomerase/MIF_sf"/>
</dbReference>
<evidence type="ECO:0000313" key="2">
    <source>
        <dbReference type="EMBL" id="KAH9828040.1"/>
    </source>
</evidence>
<sequence>MPLWNIYHPSTTFTTPPEKDLFVADILAYYHSQGTLPAFYVVVNFHPMPAGTMYRGSTPVSEQETPFIRITISHLAASRRDFPEGVGAARMRRGVDEACRRSIVEKGWGWEYHVMEDERDLWKIDGVIPPPFRGEVERKWREEDKVSEWEGGREAA</sequence>
<comment type="caution">
    <text evidence="2">The sequence shown here is derived from an EMBL/GenBank/DDBJ whole genome shotgun (WGS) entry which is preliminary data.</text>
</comment>